<reference evidence="1" key="1">
    <citation type="submission" date="2019-03" db="EMBL/GenBank/DDBJ databases">
        <authorList>
            <person name="Mank J."/>
            <person name="Almeida P."/>
        </authorList>
    </citation>
    <scope>NUCLEOTIDE SEQUENCE</scope>
    <source>
        <strain evidence="1">78183</strain>
    </source>
</reference>
<name>A0A6N2N0D1_SALVM</name>
<gene>
    <name evidence="1" type="ORF">SVIM_LOCUS446102</name>
</gene>
<dbReference type="EMBL" id="CAADRP010002052">
    <property type="protein sequence ID" value="VFU60201.1"/>
    <property type="molecule type" value="Genomic_DNA"/>
</dbReference>
<accession>A0A6N2N0D1</accession>
<sequence>METAQGEEDIEGGPTSRFVGVLRELKHPLVQDLKSNKPSKLGSIGNLPSVHTNIDDGAEGGNVTICGKWRKC</sequence>
<proteinExistence type="predicted"/>
<protein>
    <submittedName>
        <fullName evidence="1">Uncharacterized protein</fullName>
    </submittedName>
</protein>
<dbReference type="AlphaFoldDB" id="A0A6N2N0D1"/>
<organism evidence="1">
    <name type="scientific">Salix viminalis</name>
    <name type="common">Common osier</name>
    <name type="synonym">Basket willow</name>
    <dbReference type="NCBI Taxonomy" id="40686"/>
    <lineage>
        <taxon>Eukaryota</taxon>
        <taxon>Viridiplantae</taxon>
        <taxon>Streptophyta</taxon>
        <taxon>Embryophyta</taxon>
        <taxon>Tracheophyta</taxon>
        <taxon>Spermatophyta</taxon>
        <taxon>Magnoliopsida</taxon>
        <taxon>eudicotyledons</taxon>
        <taxon>Gunneridae</taxon>
        <taxon>Pentapetalae</taxon>
        <taxon>rosids</taxon>
        <taxon>fabids</taxon>
        <taxon>Malpighiales</taxon>
        <taxon>Salicaceae</taxon>
        <taxon>Saliceae</taxon>
        <taxon>Salix</taxon>
    </lineage>
</organism>
<evidence type="ECO:0000313" key="1">
    <source>
        <dbReference type="EMBL" id="VFU60201.1"/>
    </source>
</evidence>